<organism evidence="2 3">
    <name type="scientific">Tegillarca granosa</name>
    <name type="common">Malaysian cockle</name>
    <name type="synonym">Anadara granosa</name>
    <dbReference type="NCBI Taxonomy" id="220873"/>
    <lineage>
        <taxon>Eukaryota</taxon>
        <taxon>Metazoa</taxon>
        <taxon>Spiralia</taxon>
        <taxon>Lophotrochozoa</taxon>
        <taxon>Mollusca</taxon>
        <taxon>Bivalvia</taxon>
        <taxon>Autobranchia</taxon>
        <taxon>Pteriomorphia</taxon>
        <taxon>Arcoida</taxon>
        <taxon>Arcoidea</taxon>
        <taxon>Arcidae</taxon>
        <taxon>Tegillarca</taxon>
    </lineage>
</organism>
<evidence type="ECO:0000313" key="3">
    <source>
        <dbReference type="Proteomes" id="UP001217089"/>
    </source>
</evidence>
<evidence type="ECO:0000256" key="1">
    <source>
        <dbReference type="SAM" id="MobiDB-lite"/>
    </source>
</evidence>
<keyword evidence="3" id="KW-1185">Reference proteome</keyword>
<feature type="compositionally biased region" description="Low complexity" evidence="1">
    <location>
        <begin position="87"/>
        <end position="101"/>
    </location>
</feature>
<sequence>MLFQVSRNMTKIINEFRFHDTKPEASMAVPRIGDGNQLMENLPAKKRSMSVSFANGTEFKTEKAKHVTISDESPIETPVSRIHSLRSRSGTSRTSNYTRSSSQASSSALSFSCHSNMEKDSFREHNGLKTATLYSSNDDMSPYIGENPYEERRRMLLLGEQNRADNLADKKDDFLDRVDEYIKICDKQNAMLQLDIQRQHSELRGLVNDHTKELWKDINKCTYLRVPSEKIDLSGIVTLASEQMKLFKTLRPM</sequence>
<reference evidence="2 3" key="1">
    <citation type="submission" date="2022-12" db="EMBL/GenBank/DDBJ databases">
        <title>Chromosome-level genome of Tegillarca granosa.</title>
        <authorList>
            <person name="Kim J."/>
        </authorList>
    </citation>
    <scope>NUCLEOTIDE SEQUENCE [LARGE SCALE GENOMIC DNA]</scope>
    <source>
        <strain evidence="2">Teg-2019</strain>
        <tissue evidence="2">Adductor muscle</tissue>
    </source>
</reference>
<proteinExistence type="predicted"/>
<protein>
    <submittedName>
        <fullName evidence="2">Uncharacterized protein</fullName>
    </submittedName>
</protein>
<gene>
    <name evidence="2" type="ORF">KUTeg_018336</name>
</gene>
<evidence type="ECO:0000313" key="2">
    <source>
        <dbReference type="EMBL" id="KAJ8304753.1"/>
    </source>
</evidence>
<dbReference type="EMBL" id="JARBDR010000903">
    <property type="protein sequence ID" value="KAJ8304753.1"/>
    <property type="molecule type" value="Genomic_DNA"/>
</dbReference>
<name>A0ABQ9END5_TEGGR</name>
<dbReference type="Proteomes" id="UP001217089">
    <property type="component" value="Unassembled WGS sequence"/>
</dbReference>
<accession>A0ABQ9END5</accession>
<feature type="region of interest" description="Disordered" evidence="1">
    <location>
        <begin position="64"/>
        <end position="101"/>
    </location>
</feature>
<comment type="caution">
    <text evidence="2">The sequence shown here is derived from an EMBL/GenBank/DDBJ whole genome shotgun (WGS) entry which is preliminary data.</text>
</comment>